<dbReference type="Proteomes" id="UP000030669">
    <property type="component" value="Unassembled WGS sequence"/>
</dbReference>
<protein>
    <recommendedName>
        <fullName evidence="2">DUF6532 domain-containing protein</fullName>
    </recommendedName>
</protein>
<dbReference type="EMBL" id="KB469297">
    <property type="protein sequence ID" value="EPQ59879.1"/>
    <property type="molecule type" value="Genomic_DNA"/>
</dbReference>
<evidence type="ECO:0000313" key="4">
    <source>
        <dbReference type="Proteomes" id="UP000030669"/>
    </source>
</evidence>
<keyword evidence="4" id="KW-1185">Reference proteome</keyword>
<proteinExistence type="predicted"/>
<dbReference type="OMA" id="PERHYIV"/>
<evidence type="ECO:0000256" key="1">
    <source>
        <dbReference type="SAM" id="MobiDB-lite"/>
    </source>
</evidence>
<accession>S7S278</accession>
<sequence length="429" mass="47719">MDVNFGPGARDDATSADDFMESGMTDAEMIDAESASEQEMLPPKADRKAKKTKREQQQEIRGSVENARKTPASKGKRKSDTNADSDKTMKKSKSGSAFVPNWCNGVNPLLLQVRQVSNSDLGSSSDSSSALKTNGLGGFTDDDVLPVNRRVQMVMVKARAPKSTVPEERSMAKQSLPDWARLKWDTALIPSLVEHFGAEPNPWVSSTSGSSFRTTLQSVIDRVYPEEHLSITLNDKVFKMAQQAVYNWRANFARVAKEVVRKDLLACGGGDGPDKRQEIQTFVRDALDDHGYAFWGKPNITIYALCSPYILKTFQCHITATKGSQISCGLPRGGLALTITAVEWVLEMWKTRKYESDGTSFSEVDVGDMTELWVNGSVSTFYRKPHRFEHFLYKANTLVKKPQWKVHCCRRSRTAIRDASSPVPEDSDA</sequence>
<dbReference type="OrthoDB" id="2800032at2759"/>
<dbReference type="GeneID" id="19301345"/>
<evidence type="ECO:0000313" key="3">
    <source>
        <dbReference type="EMBL" id="EPQ59879.1"/>
    </source>
</evidence>
<evidence type="ECO:0000259" key="2">
    <source>
        <dbReference type="Pfam" id="PF20149"/>
    </source>
</evidence>
<dbReference type="AlphaFoldDB" id="S7S278"/>
<dbReference type="Pfam" id="PF20149">
    <property type="entry name" value="DUF6532"/>
    <property type="match status" value="1"/>
</dbReference>
<dbReference type="RefSeq" id="XP_007862745.1">
    <property type="nucleotide sequence ID" value="XM_007864554.1"/>
</dbReference>
<reference evidence="3 4" key="1">
    <citation type="journal article" date="2012" name="Science">
        <title>The Paleozoic origin of enzymatic lignin decomposition reconstructed from 31 fungal genomes.</title>
        <authorList>
            <person name="Floudas D."/>
            <person name="Binder M."/>
            <person name="Riley R."/>
            <person name="Barry K."/>
            <person name="Blanchette R.A."/>
            <person name="Henrissat B."/>
            <person name="Martinez A.T."/>
            <person name="Otillar R."/>
            <person name="Spatafora J.W."/>
            <person name="Yadav J.S."/>
            <person name="Aerts A."/>
            <person name="Benoit I."/>
            <person name="Boyd A."/>
            <person name="Carlson A."/>
            <person name="Copeland A."/>
            <person name="Coutinho P.M."/>
            <person name="de Vries R.P."/>
            <person name="Ferreira P."/>
            <person name="Findley K."/>
            <person name="Foster B."/>
            <person name="Gaskell J."/>
            <person name="Glotzer D."/>
            <person name="Gorecki P."/>
            <person name="Heitman J."/>
            <person name="Hesse C."/>
            <person name="Hori C."/>
            <person name="Igarashi K."/>
            <person name="Jurgens J.A."/>
            <person name="Kallen N."/>
            <person name="Kersten P."/>
            <person name="Kohler A."/>
            <person name="Kuees U."/>
            <person name="Kumar T.K.A."/>
            <person name="Kuo A."/>
            <person name="LaButti K."/>
            <person name="Larrondo L.F."/>
            <person name="Lindquist E."/>
            <person name="Ling A."/>
            <person name="Lombard V."/>
            <person name="Lucas S."/>
            <person name="Lundell T."/>
            <person name="Martin R."/>
            <person name="McLaughlin D.J."/>
            <person name="Morgenstern I."/>
            <person name="Morin E."/>
            <person name="Murat C."/>
            <person name="Nagy L.G."/>
            <person name="Nolan M."/>
            <person name="Ohm R.A."/>
            <person name="Patyshakuliyeva A."/>
            <person name="Rokas A."/>
            <person name="Ruiz-Duenas F.J."/>
            <person name="Sabat G."/>
            <person name="Salamov A."/>
            <person name="Samejima M."/>
            <person name="Schmutz J."/>
            <person name="Slot J.C."/>
            <person name="St John F."/>
            <person name="Stenlid J."/>
            <person name="Sun H."/>
            <person name="Sun S."/>
            <person name="Syed K."/>
            <person name="Tsang A."/>
            <person name="Wiebenga A."/>
            <person name="Young D."/>
            <person name="Pisabarro A."/>
            <person name="Eastwood D.C."/>
            <person name="Martin F."/>
            <person name="Cullen D."/>
            <person name="Grigoriev I.V."/>
            <person name="Hibbett D.S."/>
        </authorList>
    </citation>
    <scope>NUCLEOTIDE SEQUENCE [LARGE SCALE GENOMIC DNA]</scope>
    <source>
        <strain evidence="3 4">ATCC 11539</strain>
    </source>
</reference>
<feature type="domain" description="DUF6532" evidence="2">
    <location>
        <begin position="226"/>
        <end position="363"/>
    </location>
</feature>
<feature type="region of interest" description="Disordered" evidence="1">
    <location>
        <begin position="1"/>
        <end position="96"/>
    </location>
</feature>
<dbReference type="KEGG" id="gtr:GLOTRDRAFT_126172"/>
<dbReference type="InterPro" id="IPR045341">
    <property type="entry name" value="DUF6532"/>
</dbReference>
<dbReference type="HOGENOM" id="CLU_639430_0_0_1"/>
<feature type="compositionally biased region" description="Basic and acidic residues" evidence="1">
    <location>
        <begin position="78"/>
        <end position="89"/>
    </location>
</feature>
<gene>
    <name evidence="3" type="ORF">GLOTRDRAFT_126172</name>
</gene>
<organism evidence="3 4">
    <name type="scientific">Gloeophyllum trabeum (strain ATCC 11539 / FP-39264 / Madison 617)</name>
    <name type="common">Brown rot fungus</name>
    <dbReference type="NCBI Taxonomy" id="670483"/>
    <lineage>
        <taxon>Eukaryota</taxon>
        <taxon>Fungi</taxon>
        <taxon>Dikarya</taxon>
        <taxon>Basidiomycota</taxon>
        <taxon>Agaricomycotina</taxon>
        <taxon>Agaricomycetes</taxon>
        <taxon>Gloeophyllales</taxon>
        <taxon>Gloeophyllaceae</taxon>
        <taxon>Gloeophyllum</taxon>
    </lineage>
</organism>
<name>S7S278_GLOTA</name>
<dbReference type="eggNOG" id="ENOG502T1S7">
    <property type="taxonomic scope" value="Eukaryota"/>
</dbReference>